<dbReference type="AlphaFoldDB" id="A0ABD0KUU2"/>
<dbReference type="SUPFAM" id="SSF52833">
    <property type="entry name" value="Thioredoxin-like"/>
    <property type="match status" value="1"/>
</dbReference>
<comment type="caution">
    <text evidence="3">The sequence shown here is derived from an EMBL/GenBank/DDBJ whole genome shotgun (WGS) entry which is preliminary data.</text>
</comment>
<evidence type="ECO:0000259" key="2">
    <source>
        <dbReference type="Pfam" id="PF13462"/>
    </source>
</evidence>
<feature type="signal peptide" evidence="1">
    <location>
        <begin position="1"/>
        <end position="20"/>
    </location>
</feature>
<dbReference type="PANTHER" id="PTHR33875:SF2">
    <property type="entry name" value="ACR183CP"/>
    <property type="match status" value="1"/>
</dbReference>
<dbReference type="InterPro" id="IPR012336">
    <property type="entry name" value="Thioredoxin-like_fold"/>
</dbReference>
<dbReference type="Pfam" id="PF13462">
    <property type="entry name" value="Thioredoxin_4"/>
    <property type="match status" value="1"/>
</dbReference>
<keyword evidence="1" id="KW-0732">Signal</keyword>
<organism evidence="3 4">
    <name type="scientific">Batillaria attramentaria</name>
    <dbReference type="NCBI Taxonomy" id="370345"/>
    <lineage>
        <taxon>Eukaryota</taxon>
        <taxon>Metazoa</taxon>
        <taxon>Spiralia</taxon>
        <taxon>Lophotrochozoa</taxon>
        <taxon>Mollusca</taxon>
        <taxon>Gastropoda</taxon>
        <taxon>Caenogastropoda</taxon>
        <taxon>Sorbeoconcha</taxon>
        <taxon>Cerithioidea</taxon>
        <taxon>Batillariidae</taxon>
        <taxon>Batillaria</taxon>
    </lineage>
</organism>
<dbReference type="PANTHER" id="PTHR33875">
    <property type="entry name" value="OS09G0542200 PROTEIN"/>
    <property type="match status" value="1"/>
</dbReference>
<proteinExistence type="predicted"/>
<dbReference type="EMBL" id="JACVVK020000124">
    <property type="protein sequence ID" value="KAK7490659.1"/>
    <property type="molecule type" value="Genomic_DNA"/>
</dbReference>
<feature type="domain" description="Thioredoxin-like fold" evidence="2">
    <location>
        <begin position="36"/>
        <end position="207"/>
    </location>
</feature>
<evidence type="ECO:0000313" key="3">
    <source>
        <dbReference type="EMBL" id="KAK7490659.1"/>
    </source>
</evidence>
<evidence type="ECO:0000256" key="1">
    <source>
        <dbReference type="SAM" id="SignalP"/>
    </source>
</evidence>
<keyword evidence="4" id="KW-1185">Reference proteome</keyword>
<name>A0ABD0KUU2_9CAEN</name>
<evidence type="ECO:0000313" key="4">
    <source>
        <dbReference type="Proteomes" id="UP001519460"/>
    </source>
</evidence>
<dbReference type="Proteomes" id="UP001519460">
    <property type="component" value="Unassembled WGS sequence"/>
</dbReference>
<dbReference type="Gene3D" id="3.40.30.10">
    <property type="entry name" value="Glutaredoxin"/>
    <property type="match status" value="1"/>
</dbReference>
<reference evidence="3 4" key="1">
    <citation type="journal article" date="2023" name="Sci. Data">
        <title>Genome assembly of the Korean intertidal mud-creeper Batillaria attramentaria.</title>
        <authorList>
            <person name="Patra A.K."/>
            <person name="Ho P.T."/>
            <person name="Jun S."/>
            <person name="Lee S.J."/>
            <person name="Kim Y."/>
            <person name="Won Y.J."/>
        </authorList>
    </citation>
    <scope>NUCLEOTIDE SEQUENCE [LARGE SCALE GENOMIC DNA]</scope>
    <source>
        <strain evidence="3">Wonlab-2016</strain>
    </source>
</reference>
<protein>
    <recommendedName>
        <fullName evidence="2">Thioredoxin-like fold domain-containing protein</fullName>
    </recommendedName>
</protein>
<gene>
    <name evidence="3" type="ORF">BaRGS_00018076</name>
</gene>
<feature type="chain" id="PRO_5044761582" description="Thioredoxin-like fold domain-containing protein" evidence="1">
    <location>
        <begin position="21"/>
        <end position="263"/>
    </location>
</feature>
<dbReference type="InterPro" id="IPR036249">
    <property type="entry name" value="Thioredoxin-like_sf"/>
</dbReference>
<accession>A0ABD0KUU2</accession>
<sequence length="263" mass="28927">MKSACRVFLTLLAAMVAVEGQVPIPRRKVGFVYGSGQANAPVYLDFYIDLICPDSKAALPTILQVADYYGPDKLLLTTHLFPLPYHRNGFYAAKGAHVVEAATKGKSTYDWFKILYDNIESLTNTATHQISDEAVVQRLEKLASDAGVPVSLFSQMIDNETVEMDTRVGWKYCCTRGVAATPTFMVNDVVVGADPTWTLADWRKVIDPLVKSQASDTLHFQSEMENDGVRTCPSSTKTCNYLPGKVECCTAGEYCVPNVGCRC</sequence>